<keyword evidence="8" id="KW-0804">Transcription</keyword>
<comment type="caution">
    <text evidence="14">The sequence shown here is derived from an EMBL/GenBank/DDBJ whole genome shotgun (WGS) entry which is preliminary data.</text>
</comment>
<dbReference type="PANTHER" id="PTHR48111">
    <property type="entry name" value="REGULATOR OF RPOS"/>
    <property type="match status" value="1"/>
</dbReference>
<dbReference type="FunFam" id="1.10.10.10:FF:000099">
    <property type="entry name" value="Two-component system response regulator TorR"/>
    <property type="match status" value="1"/>
</dbReference>
<dbReference type="PROSITE" id="PS51755">
    <property type="entry name" value="OMPR_PHOB"/>
    <property type="match status" value="1"/>
</dbReference>
<evidence type="ECO:0000259" key="13">
    <source>
        <dbReference type="PROSITE" id="PS51755"/>
    </source>
</evidence>
<dbReference type="Proteomes" id="UP000233491">
    <property type="component" value="Unassembled WGS sequence"/>
</dbReference>
<evidence type="ECO:0000259" key="12">
    <source>
        <dbReference type="PROSITE" id="PS50110"/>
    </source>
</evidence>
<dbReference type="InterPro" id="IPR001867">
    <property type="entry name" value="OmpR/PhoB-type_DNA-bd"/>
</dbReference>
<keyword evidence="3 10" id="KW-0597">Phosphoprotein</keyword>
<dbReference type="Pfam" id="PF00486">
    <property type="entry name" value="Trans_reg_C"/>
    <property type="match status" value="1"/>
</dbReference>
<feature type="domain" description="Response regulatory" evidence="12">
    <location>
        <begin position="1"/>
        <end position="101"/>
    </location>
</feature>
<dbReference type="AlphaFoldDB" id="A0A2N3LZ16"/>
<feature type="domain" description="OmpR/PhoB-type" evidence="13">
    <location>
        <begin position="115"/>
        <end position="215"/>
    </location>
</feature>
<comment type="subcellular location">
    <subcellularLocation>
        <location evidence="1">Cytoplasm</location>
    </subcellularLocation>
</comment>
<feature type="DNA-binding region" description="OmpR/PhoB-type" evidence="11">
    <location>
        <begin position="115"/>
        <end position="215"/>
    </location>
</feature>
<dbReference type="PROSITE" id="PS50110">
    <property type="entry name" value="RESPONSE_REGULATORY"/>
    <property type="match status" value="1"/>
</dbReference>
<keyword evidence="15" id="KW-1185">Reference proteome</keyword>
<dbReference type="Gene3D" id="1.10.10.10">
    <property type="entry name" value="Winged helix-like DNA-binding domain superfamily/Winged helix DNA-binding domain"/>
    <property type="match status" value="1"/>
</dbReference>
<dbReference type="SUPFAM" id="SSF52172">
    <property type="entry name" value="CheY-like"/>
    <property type="match status" value="1"/>
</dbReference>
<dbReference type="InterPro" id="IPR001789">
    <property type="entry name" value="Sig_transdc_resp-reg_receiver"/>
</dbReference>
<dbReference type="InterPro" id="IPR016032">
    <property type="entry name" value="Sig_transdc_resp-reg_C-effctor"/>
</dbReference>
<feature type="modified residue" description="4-aspartylphosphate" evidence="10">
    <location>
        <position position="37"/>
    </location>
</feature>
<keyword evidence="5" id="KW-0805">Transcription regulation</keyword>
<keyword evidence="4" id="KW-0902">Two-component regulatory system</keyword>
<keyword evidence="6 11" id="KW-0238">DNA-binding</keyword>
<name>A0A2N3LZ16_9HYPH</name>
<evidence type="ECO:0000256" key="2">
    <source>
        <dbReference type="ARBA" id="ARBA00022490"/>
    </source>
</evidence>
<dbReference type="GO" id="GO:0006355">
    <property type="term" value="P:regulation of DNA-templated transcription"/>
    <property type="evidence" value="ECO:0007669"/>
    <property type="project" value="InterPro"/>
</dbReference>
<dbReference type="Gene3D" id="3.40.50.2300">
    <property type="match status" value="1"/>
</dbReference>
<evidence type="ECO:0000256" key="3">
    <source>
        <dbReference type="ARBA" id="ARBA00022553"/>
    </source>
</evidence>
<protein>
    <recommendedName>
        <fullName evidence="9">Regulatory protein VirG</fullName>
    </recommendedName>
</protein>
<dbReference type="CDD" id="cd00383">
    <property type="entry name" value="trans_reg_C"/>
    <property type="match status" value="1"/>
</dbReference>
<proteinExistence type="predicted"/>
<evidence type="ECO:0000256" key="4">
    <source>
        <dbReference type="ARBA" id="ARBA00023012"/>
    </source>
</evidence>
<dbReference type="CDD" id="cd17574">
    <property type="entry name" value="REC_OmpR"/>
    <property type="match status" value="1"/>
</dbReference>
<evidence type="ECO:0000256" key="6">
    <source>
        <dbReference type="ARBA" id="ARBA00023125"/>
    </source>
</evidence>
<dbReference type="GO" id="GO:0032993">
    <property type="term" value="C:protein-DNA complex"/>
    <property type="evidence" value="ECO:0007669"/>
    <property type="project" value="TreeGrafter"/>
</dbReference>
<evidence type="ECO:0000256" key="11">
    <source>
        <dbReference type="PROSITE-ProRule" id="PRU01091"/>
    </source>
</evidence>
<dbReference type="PANTHER" id="PTHR48111:SF4">
    <property type="entry name" value="DNA-BINDING DUAL TRANSCRIPTIONAL REGULATOR OMPR"/>
    <property type="match status" value="1"/>
</dbReference>
<dbReference type="SUPFAM" id="SSF46894">
    <property type="entry name" value="C-terminal effector domain of the bipartite response regulators"/>
    <property type="match status" value="1"/>
</dbReference>
<evidence type="ECO:0000256" key="7">
    <source>
        <dbReference type="ARBA" id="ARBA00023159"/>
    </source>
</evidence>
<organism evidence="14 15">
    <name type="scientific">Pleomorphomonas diazotrophica</name>
    <dbReference type="NCBI Taxonomy" id="1166257"/>
    <lineage>
        <taxon>Bacteria</taxon>
        <taxon>Pseudomonadati</taxon>
        <taxon>Pseudomonadota</taxon>
        <taxon>Alphaproteobacteria</taxon>
        <taxon>Hyphomicrobiales</taxon>
        <taxon>Pleomorphomonadaceae</taxon>
        <taxon>Pleomorphomonas</taxon>
    </lineage>
</organism>
<dbReference type="Pfam" id="PF00072">
    <property type="entry name" value="Response_reg"/>
    <property type="match status" value="1"/>
</dbReference>
<evidence type="ECO:0000256" key="9">
    <source>
        <dbReference type="ARBA" id="ARBA00067337"/>
    </source>
</evidence>
<evidence type="ECO:0000313" key="14">
    <source>
        <dbReference type="EMBL" id="PKR89869.1"/>
    </source>
</evidence>
<gene>
    <name evidence="14" type="ORF">CXZ10_07770</name>
</gene>
<evidence type="ECO:0000313" key="15">
    <source>
        <dbReference type="Proteomes" id="UP000233491"/>
    </source>
</evidence>
<dbReference type="GO" id="GO:0000976">
    <property type="term" value="F:transcription cis-regulatory region binding"/>
    <property type="evidence" value="ECO:0007669"/>
    <property type="project" value="TreeGrafter"/>
</dbReference>
<dbReference type="GO" id="GO:0005829">
    <property type="term" value="C:cytosol"/>
    <property type="evidence" value="ECO:0007669"/>
    <property type="project" value="TreeGrafter"/>
</dbReference>
<dbReference type="InterPro" id="IPR039420">
    <property type="entry name" value="WalR-like"/>
</dbReference>
<evidence type="ECO:0000256" key="8">
    <source>
        <dbReference type="ARBA" id="ARBA00023163"/>
    </source>
</evidence>
<dbReference type="InterPro" id="IPR011006">
    <property type="entry name" value="CheY-like_superfamily"/>
</dbReference>
<evidence type="ECO:0000256" key="5">
    <source>
        <dbReference type="ARBA" id="ARBA00023015"/>
    </source>
</evidence>
<keyword evidence="2" id="KW-0963">Cytoplasm</keyword>
<dbReference type="GO" id="GO:0000156">
    <property type="term" value="F:phosphorelay response regulator activity"/>
    <property type="evidence" value="ECO:0007669"/>
    <property type="project" value="TreeGrafter"/>
</dbReference>
<dbReference type="EMBL" id="PJNW01000004">
    <property type="protein sequence ID" value="PKR89869.1"/>
    <property type="molecule type" value="Genomic_DNA"/>
</dbReference>
<sequence length="222" mass="24857">MLRESLAEQSMAVEIAGDGRAMDEHMRASSFDLIVLDIMLPGEDGLSICRRLRAKGNLPILMLTSLGDDIDRILGLELGADDYVTKPFVLRELVARIKGLLRRAAYEAGPEPPRSRFIRFEGWTIDMIKRQVHDAAGARVAMTTHELDLLVAFCRNAGRTLTREQLLAATHAGLAGPTERSVDVHIRRLRQKMESDPRNPVLIRTVRLGGYMFTARVEESHD</sequence>
<keyword evidence="7" id="KW-0010">Activator</keyword>
<reference evidence="14 15" key="1">
    <citation type="submission" date="2017-12" db="EMBL/GenBank/DDBJ databases">
        <title>Anaerobic carbon monoxide metabolism by Pleomorphomonas carboxyditropha sp. nov., a new mesophilic hydrogenogenic carboxidotroph.</title>
        <authorList>
            <person name="Esquivel-Elizondo S."/>
            <person name="Krajmalnik-Brown R."/>
        </authorList>
    </citation>
    <scope>NUCLEOTIDE SEQUENCE [LARGE SCALE GENOMIC DNA]</scope>
    <source>
        <strain evidence="14 15">R5-392</strain>
    </source>
</reference>
<dbReference type="SMART" id="SM00862">
    <property type="entry name" value="Trans_reg_C"/>
    <property type="match status" value="1"/>
</dbReference>
<dbReference type="OrthoDB" id="9802426at2"/>
<accession>A0A2N3LZ16</accession>
<dbReference type="SMART" id="SM00448">
    <property type="entry name" value="REC"/>
    <property type="match status" value="1"/>
</dbReference>
<dbReference type="Gene3D" id="6.10.250.690">
    <property type="match status" value="1"/>
</dbReference>
<evidence type="ECO:0000256" key="1">
    <source>
        <dbReference type="ARBA" id="ARBA00004496"/>
    </source>
</evidence>
<dbReference type="InterPro" id="IPR036388">
    <property type="entry name" value="WH-like_DNA-bd_sf"/>
</dbReference>
<evidence type="ECO:0000256" key="10">
    <source>
        <dbReference type="PROSITE-ProRule" id="PRU00169"/>
    </source>
</evidence>